<dbReference type="PANTHER" id="PTHR22914">
    <property type="entry name" value="CHITIN SYNTHASE"/>
    <property type="match status" value="1"/>
</dbReference>
<evidence type="ECO:0000256" key="2">
    <source>
        <dbReference type="ARBA" id="ARBA00012543"/>
    </source>
</evidence>
<evidence type="ECO:0000256" key="3">
    <source>
        <dbReference type="ARBA" id="ARBA00022475"/>
    </source>
</evidence>
<dbReference type="Proteomes" id="UP000266643">
    <property type="component" value="Unassembled WGS sequence"/>
</dbReference>
<keyword evidence="4" id="KW-0328">Glycosyltransferase</keyword>
<evidence type="ECO:0000256" key="8">
    <source>
        <dbReference type="ARBA" id="ARBA00023136"/>
    </source>
</evidence>
<evidence type="ECO:0000313" key="11">
    <source>
        <dbReference type="EMBL" id="RHY44615.1"/>
    </source>
</evidence>
<dbReference type="InterPro" id="IPR029044">
    <property type="entry name" value="Nucleotide-diphossugar_trans"/>
</dbReference>
<dbReference type="GO" id="GO:0004100">
    <property type="term" value="F:chitin synthase activity"/>
    <property type="evidence" value="ECO:0007669"/>
    <property type="project" value="UniProtKB-EC"/>
</dbReference>
<feature type="transmembrane region" description="Helical" evidence="10">
    <location>
        <begin position="252"/>
        <end position="271"/>
    </location>
</feature>
<keyword evidence="9" id="KW-0961">Cell wall biogenesis/degradation</keyword>
<protein>
    <recommendedName>
        <fullName evidence="2">chitin synthase</fullName>
        <ecNumber evidence="2">2.4.1.16</ecNumber>
    </recommendedName>
</protein>
<evidence type="ECO:0000256" key="4">
    <source>
        <dbReference type="ARBA" id="ARBA00022676"/>
    </source>
</evidence>
<keyword evidence="3" id="KW-1003">Cell membrane</keyword>
<evidence type="ECO:0000256" key="6">
    <source>
        <dbReference type="ARBA" id="ARBA00022692"/>
    </source>
</evidence>
<dbReference type="GO" id="GO:0005886">
    <property type="term" value="C:plasma membrane"/>
    <property type="evidence" value="ECO:0007669"/>
    <property type="project" value="UniProtKB-SubCell"/>
</dbReference>
<keyword evidence="5" id="KW-0808">Transferase</keyword>
<feature type="transmembrane region" description="Helical" evidence="10">
    <location>
        <begin position="98"/>
        <end position="118"/>
    </location>
</feature>
<reference evidence="11 12" key="1">
    <citation type="submission" date="2018-08" db="EMBL/GenBank/DDBJ databases">
        <title>Aphanomyces genome sequencing and annotation.</title>
        <authorList>
            <person name="Minardi D."/>
            <person name="Oidtmann B."/>
            <person name="Van Der Giezen M."/>
            <person name="Studholme D.J."/>
        </authorList>
    </citation>
    <scope>NUCLEOTIDE SEQUENCE [LARGE SCALE GENOMIC DNA]</scope>
    <source>
        <strain evidence="11 12">D2</strain>
    </source>
</reference>
<dbReference type="AlphaFoldDB" id="A0A397CLB1"/>
<feature type="transmembrane region" description="Helical" evidence="10">
    <location>
        <begin position="371"/>
        <end position="396"/>
    </location>
</feature>
<dbReference type="InterPro" id="IPR004835">
    <property type="entry name" value="Chitin_synth"/>
</dbReference>
<dbReference type="SUPFAM" id="SSF53448">
    <property type="entry name" value="Nucleotide-diphospho-sugar transferases"/>
    <property type="match status" value="1"/>
</dbReference>
<dbReference type="EMBL" id="QUTD01008853">
    <property type="protein sequence ID" value="RHY44615.1"/>
    <property type="molecule type" value="Genomic_DNA"/>
</dbReference>
<evidence type="ECO:0000256" key="9">
    <source>
        <dbReference type="ARBA" id="ARBA00023316"/>
    </source>
</evidence>
<evidence type="ECO:0000256" key="5">
    <source>
        <dbReference type="ARBA" id="ARBA00022679"/>
    </source>
</evidence>
<feature type="transmembrane region" description="Helical" evidence="10">
    <location>
        <begin position="183"/>
        <end position="204"/>
    </location>
</feature>
<sequence>SLESVFGFISVLPGAFSAYRYKAIRGPPLQAYFKSLTTPMHELGAFQGNMYLAEDRILCFELLARKGQRWTMQYVKDAIARTDVPTDLTALIGQRRRWLNGSFFALVYTILNWGRVYTESNHSYIRKFFLCIQYAYMTANVGLSWILPANFFLVTYYLVIIGFLKDNWGYIPTDKISPYAKQIAVQVFSLLYGSSFLVQLVAGLGNKPKHIKLKVADIQGIMDNFNLVDAAAFVASAGVFFLASALHCELHHIVLSFVQYMALLPTFVNILNTYSFCNLHDLSWGTKGLESSDGHGPKAGGGKGNFKDAVEKKKAEEARKAKEAKIKDEMEGAFQRFRSTLLIFWLLCNLGFAYTIIVLDVNEATGQQGLAYLKFLFYTVAVFNLVRLMGSILFLFSSFKLKIFRCCIRGTMEERIRAKAKRRSQHPPGHIV</sequence>
<evidence type="ECO:0000256" key="7">
    <source>
        <dbReference type="ARBA" id="ARBA00022989"/>
    </source>
</evidence>
<comment type="subcellular location">
    <subcellularLocation>
        <location evidence="1">Cell membrane</location>
        <topology evidence="1">Multi-pass membrane protein</topology>
    </subcellularLocation>
</comment>
<name>A0A397CLB1_APHAT</name>
<evidence type="ECO:0000256" key="10">
    <source>
        <dbReference type="SAM" id="Phobius"/>
    </source>
</evidence>
<gene>
    <name evidence="11" type="ORF">DYB30_012373</name>
</gene>
<dbReference type="GO" id="GO:0006031">
    <property type="term" value="P:chitin biosynthetic process"/>
    <property type="evidence" value="ECO:0007669"/>
    <property type="project" value="TreeGrafter"/>
</dbReference>
<feature type="transmembrane region" description="Helical" evidence="10">
    <location>
        <begin position="139"/>
        <end position="163"/>
    </location>
</feature>
<evidence type="ECO:0000256" key="1">
    <source>
        <dbReference type="ARBA" id="ARBA00004651"/>
    </source>
</evidence>
<accession>A0A397CLB1</accession>
<keyword evidence="8 10" id="KW-0472">Membrane</keyword>
<keyword evidence="6 10" id="KW-0812">Transmembrane</keyword>
<dbReference type="GO" id="GO:0071555">
    <property type="term" value="P:cell wall organization"/>
    <property type="evidence" value="ECO:0007669"/>
    <property type="project" value="UniProtKB-KW"/>
</dbReference>
<evidence type="ECO:0000313" key="12">
    <source>
        <dbReference type="Proteomes" id="UP000266643"/>
    </source>
</evidence>
<proteinExistence type="predicted"/>
<feature type="transmembrane region" description="Helical" evidence="10">
    <location>
        <begin position="340"/>
        <end position="359"/>
    </location>
</feature>
<feature type="transmembrane region" description="Helical" evidence="10">
    <location>
        <begin position="225"/>
        <end position="246"/>
    </location>
</feature>
<dbReference type="Pfam" id="PF01644">
    <property type="entry name" value="Chitin_synth_1"/>
    <property type="match status" value="1"/>
</dbReference>
<keyword evidence="7 10" id="KW-1133">Transmembrane helix</keyword>
<dbReference type="PANTHER" id="PTHR22914:SF9">
    <property type="entry name" value="CHITIN SYNTHASE 1"/>
    <property type="match status" value="1"/>
</dbReference>
<organism evidence="11 12">
    <name type="scientific">Aphanomyces astaci</name>
    <name type="common">Crayfish plague agent</name>
    <dbReference type="NCBI Taxonomy" id="112090"/>
    <lineage>
        <taxon>Eukaryota</taxon>
        <taxon>Sar</taxon>
        <taxon>Stramenopiles</taxon>
        <taxon>Oomycota</taxon>
        <taxon>Saprolegniomycetes</taxon>
        <taxon>Saprolegniales</taxon>
        <taxon>Verrucalvaceae</taxon>
        <taxon>Aphanomyces</taxon>
    </lineage>
</organism>
<dbReference type="VEuPathDB" id="FungiDB:H257_01441"/>
<feature type="non-terminal residue" evidence="11">
    <location>
        <position position="1"/>
    </location>
</feature>
<dbReference type="EC" id="2.4.1.16" evidence="2"/>
<comment type="caution">
    <text evidence="11">The sequence shown here is derived from an EMBL/GenBank/DDBJ whole genome shotgun (WGS) entry which is preliminary data.</text>
</comment>